<reference evidence="6 7" key="1">
    <citation type="journal article" date="2010" name="Proc. Natl. Acad. Sci. U.S.A.">
        <title>Insights into evolution of multicellular fungi from the assembled chromosomes of the mushroom Coprinopsis cinerea (Coprinus cinereus).</title>
        <authorList>
            <person name="Stajich J.E."/>
            <person name="Wilke S.K."/>
            <person name="Ahren D."/>
            <person name="Au C.H."/>
            <person name="Birren B.W."/>
            <person name="Borodovsky M."/>
            <person name="Burns C."/>
            <person name="Canback B."/>
            <person name="Casselton L.A."/>
            <person name="Cheng C.K."/>
            <person name="Deng J."/>
            <person name="Dietrich F.S."/>
            <person name="Fargo D.C."/>
            <person name="Farman M.L."/>
            <person name="Gathman A.C."/>
            <person name="Goldberg J."/>
            <person name="Guigo R."/>
            <person name="Hoegger P.J."/>
            <person name="Hooker J.B."/>
            <person name="Huggins A."/>
            <person name="James T.Y."/>
            <person name="Kamada T."/>
            <person name="Kilaru S."/>
            <person name="Kodira C."/>
            <person name="Kues U."/>
            <person name="Kupfer D."/>
            <person name="Kwan H.S."/>
            <person name="Lomsadze A."/>
            <person name="Li W."/>
            <person name="Lilly W.W."/>
            <person name="Ma L.J."/>
            <person name="Mackey A.J."/>
            <person name="Manning G."/>
            <person name="Martin F."/>
            <person name="Muraguchi H."/>
            <person name="Natvig D.O."/>
            <person name="Palmerini H."/>
            <person name="Ramesh M.A."/>
            <person name="Rehmeyer C.J."/>
            <person name="Roe B.A."/>
            <person name="Shenoy N."/>
            <person name="Stanke M."/>
            <person name="Ter-Hovhannisyan V."/>
            <person name="Tunlid A."/>
            <person name="Velagapudi R."/>
            <person name="Vision T.J."/>
            <person name="Zeng Q."/>
            <person name="Zolan M.E."/>
            <person name="Pukkila P.J."/>
        </authorList>
    </citation>
    <scope>NUCLEOTIDE SEQUENCE [LARGE SCALE GENOMIC DNA]</scope>
    <source>
        <strain evidence="7">Okayama-7 / 130 / ATCC MYA-4618 / FGSC 9003</strain>
    </source>
</reference>
<dbReference type="GO" id="GO:0000978">
    <property type="term" value="F:RNA polymerase II cis-regulatory region sequence-specific DNA binding"/>
    <property type="evidence" value="ECO:0007669"/>
    <property type="project" value="TreeGrafter"/>
</dbReference>
<feature type="region of interest" description="Disordered" evidence="4">
    <location>
        <begin position="193"/>
        <end position="224"/>
    </location>
</feature>
<protein>
    <recommendedName>
        <fullName evidence="5">HMG box domain-containing protein</fullName>
    </recommendedName>
</protein>
<feature type="compositionally biased region" description="Basic residues" evidence="4">
    <location>
        <begin position="106"/>
        <end position="117"/>
    </location>
</feature>
<dbReference type="AlphaFoldDB" id="A8NBA0"/>
<sequence length="671" mass="72668">MPALRSGHPAMLPRNRRRSSHLALFTPAKPGVYGVGIQQPAPQSSQQTSPSSLTGLPPRPISFAPNVTPGTFVESEDSSPTTPEPLSPNSQPKLFPPSETPAPPPARKRCPPGKRRSQGYIPRPPNAFMLFRADFVRQKHVPGSIETNHGSLSKIIGNCWRSLPLEEKKVWEQKAKQEKAAHKIQYPNYRFRPVHNKKKKQAEAAARAQSSDPEKRKQDVSPEEEIRCEEVTQLLLEGKKGEDLARAVRQLEELRKQRIREMQKLKGQSQTPGPFPSNLTMPQRNIAFPGGIMTAPQPTYPPGSLLSGNSNGSFFPGDNAAAGSYLHLRRSSSVPLPGAYNGGFDFNNFNFGGGPMDFYMPPPSYPESQQQHQQDQPMGDSSAGIALPSVPFLPPPSSSGIAGIANSSLDSQGPVDDSNINLNVASISKHQQRMLLGHRRSSSAGPAFGGMQRNWTAPFDNNNFGYGYFNGIPGSAMEGDYQSGNIVLQRDDSPLPEADLSLFDPNFFNATQNTSAPVPAPEDPNAPRSNAGTTNTTPNGAFNVTELMHGLPPTLGPLDTTGIQSGVSPHDMVSPADSYWSNDNNANMFQAQSQQQGLGLEIGPTDVPPDSTVPNATTSGPTFDQMYLAEQDQQRAMDMNYGNTGAYPDANSYNYGPLDMGVHGGVQYVEC</sequence>
<accession>A8NBA0</accession>
<dbReference type="Pfam" id="PF00505">
    <property type="entry name" value="HMG_box"/>
    <property type="match status" value="1"/>
</dbReference>
<dbReference type="RefSeq" id="XP_001832099.1">
    <property type="nucleotide sequence ID" value="XM_001832047.1"/>
</dbReference>
<feature type="domain" description="HMG box" evidence="5">
    <location>
        <begin position="121"/>
        <end position="190"/>
    </location>
</feature>
<dbReference type="Proteomes" id="UP000001861">
    <property type="component" value="Unassembled WGS sequence"/>
</dbReference>
<feature type="compositionally biased region" description="Pro residues" evidence="4">
    <location>
        <begin position="94"/>
        <end position="105"/>
    </location>
</feature>
<feature type="region of interest" description="Disordered" evidence="4">
    <location>
        <begin position="361"/>
        <end position="390"/>
    </location>
</feature>
<name>A8NBA0_COPC7</name>
<comment type="caution">
    <text evidence="6">The sequence shown here is derived from an EMBL/GenBank/DDBJ whole genome shotgun (WGS) entry which is preliminary data.</text>
</comment>
<dbReference type="InterPro" id="IPR009071">
    <property type="entry name" value="HMG_box_dom"/>
</dbReference>
<dbReference type="PANTHER" id="PTHR45789:SF2">
    <property type="entry name" value="FI18025P1"/>
    <property type="match status" value="1"/>
</dbReference>
<proteinExistence type="predicted"/>
<dbReference type="PANTHER" id="PTHR45789">
    <property type="entry name" value="FI18025P1"/>
    <property type="match status" value="1"/>
</dbReference>
<dbReference type="eggNOG" id="KOG0527">
    <property type="taxonomic scope" value="Eukaryota"/>
</dbReference>
<gene>
    <name evidence="6" type="ORF">CC1G_07470</name>
</gene>
<evidence type="ECO:0000256" key="1">
    <source>
        <dbReference type="ARBA" id="ARBA00023125"/>
    </source>
</evidence>
<evidence type="ECO:0000256" key="3">
    <source>
        <dbReference type="PROSITE-ProRule" id="PRU00267"/>
    </source>
</evidence>
<dbReference type="InterPro" id="IPR036910">
    <property type="entry name" value="HMG_box_dom_sf"/>
</dbReference>
<dbReference type="OMA" id="RIIGNCW"/>
<dbReference type="PROSITE" id="PS50118">
    <property type="entry name" value="HMG_BOX_2"/>
    <property type="match status" value="1"/>
</dbReference>
<dbReference type="OrthoDB" id="6247875at2759"/>
<feature type="region of interest" description="Disordered" evidence="4">
    <location>
        <begin position="511"/>
        <end position="539"/>
    </location>
</feature>
<feature type="compositionally biased region" description="Low complexity" evidence="4">
    <location>
        <begin position="38"/>
        <end position="52"/>
    </location>
</feature>
<feature type="compositionally biased region" description="Basic and acidic residues" evidence="4">
    <location>
        <begin position="212"/>
        <end position="224"/>
    </location>
</feature>
<dbReference type="GO" id="GO:0000981">
    <property type="term" value="F:DNA-binding transcription factor activity, RNA polymerase II-specific"/>
    <property type="evidence" value="ECO:0007669"/>
    <property type="project" value="TreeGrafter"/>
</dbReference>
<evidence type="ECO:0000256" key="2">
    <source>
        <dbReference type="ARBA" id="ARBA00023242"/>
    </source>
</evidence>
<dbReference type="SUPFAM" id="SSF47095">
    <property type="entry name" value="HMG-box"/>
    <property type="match status" value="1"/>
</dbReference>
<organism evidence="6 7">
    <name type="scientific">Coprinopsis cinerea (strain Okayama-7 / 130 / ATCC MYA-4618 / FGSC 9003)</name>
    <name type="common">Inky cap fungus</name>
    <name type="synonym">Hormographiella aspergillata</name>
    <dbReference type="NCBI Taxonomy" id="240176"/>
    <lineage>
        <taxon>Eukaryota</taxon>
        <taxon>Fungi</taxon>
        <taxon>Dikarya</taxon>
        <taxon>Basidiomycota</taxon>
        <taxon>Agaricomycotina</taxon>
        <taxon>Agaricomycetes</taxon>
        <taxon>Agaricomycetidae</taxon>
        <taxon>Agaricales</taxon>
        <taxon>Agaricineae</taxon>
        <taxon>Psathyrellaceae</taxon>
        <taxon>Coprinopsis</taxon>
    </lineage>
</organism>
<dbReference type="KEGG" id="cci:CC1G_07470"/>
<feature type="compositionally biased region" description="Low complexity" evidence="4">
    <location>
        <begin position="530"/>
        <end position="539"/>
    </location>
</feature>
<dbReference type="GeneID" id="6008583"/>
<evidence type="ECO:0000259" key="5">
    <source>
        <dbReference type="PROSITE" id="PS50118"/>
    </source>
</evidence>
<keyword evidence="7" id="KW-1185">Reference proteome</keyword>
<evidence type="ECO:0000313" key="6">
    <source>
        <dbReference type="EMBL" id="EAU89745.1"/>
    </source>
</evidence>
<keyword evidence="2 3" id="KW-0539">Nucleus</keyword>
<dbReference type="SMART" id="SM00398">
    <property type="entry name" value="HMG"/>
    <property type="match status" value="1"/>
</dbReference>
<keyword evidence="1 3" id="KW-0238">DNA-binding</keyword>
<dbReference type="InParanoid" id="A8NBA0"/>
<feature type="region of interest" description="Disordered" evidence="4">
    <location>
        <begin position="1"/>
        <end position="124"/>
    </location>
</feature>
<dbReference type="VEuPathDB" id="FungiDB:CC1G_07470"/>
<dbReference type="GO" id="GO:0005634">
    <property type="term" value="C:nucleus"/>
    <property type="evidence" value="ECO:0007669"/>
    <property type="project" value="UniProtKB-UniRule"/>
</dbReference>
<dbReference type="CDD" id="cd01389">
    <property type="entry name" value="HMG-box_ROX1-like"/>
    <property type="match status" value="1"/>
</dbReference>
<evidence type="ECO:0000313" key="7">
    <source>
        <dbReference type="Proteomes" id="UP000001861"/>
    </source>
</evidence>
<dbReference type="EMBL" id="AACS02000009">
    <property type="protein sequence ID" value="EAU89745.1"/>
    <property type="molecule type" value="Genomic_DNA"/>
</dbReference>
<feature type="compositionally biased region" description="Low complexity" evidence="4">
    <location>
        <begin position="366"/>
        <end position="377"/>
    </location>
</feature>
<evidence type="ECO:0000256" key="4">
    <source>
        <dbReference type="SAM" id="MobiDB-lite"/>
    </source>
</evidence>
<feature type="DNA-binding region" description="HMG box" evidence="3">
    <location>
        <begin position="121"/>
        <end position="190"/>
    </location>
</feature>
<dbReference type="InterPro" id="IPR051356">
    <property type="entry name" value="SOX/SOX-like_TF"/>
</dbReference>
<dbReference type="Gene3D" id="1.10.30.10">
    <property type="entry name" value="High mobility group box domain"/>
    <property type="match status" value="1"/>
</dbReference>